<keyword evidence="2" id="KW-1185">Reference proteome</keyword>
<gene>
    <name evidence="1" type="ORF">AA0113_g2491</name>
</gene>
<name>A0A4Q4SJR2_9PLEO</name>
<sequence length="89" mass="9836">MPSVIAITTLVTALAFTLQYYAKILYQADLAGEDLLARMIDSLLDVDAIQSALRRFAETSQHPTKGEGFDNEKITKISKKAEQMSQIGM</sequence>
<dbReference type="EMBL" id="PEJP01000008">
    <property type="protein sequence ID" value="RYO70925.1"/>
    <property type="molecule type" value="Genomic_DNA"/>
</dbReference>
<accession>A0A4Q4SJR2</accession>
<proteinExistence type="predicted"/>
<protein>
    <submittedName>
        <fullName evidence="1">Uncharacterized protein</fullName>
    </submittedName>
</protein>
<evidence type="ECO:0000313" key="1">
    <source>
        <dbReference type="EMBL" id="RYO70925.1"/>
    </source>
</evidence>
<dbReference type="Proteomes" id="UP000293823">
    <property type="component" value="Unassembled WGS sequence"/>
</dbReference>
<reference evidence="2" key="1">
    <citation type="journal article" date="2019" name="bioRxiv">
        <title>Genomics, evolutionary history and diagnostics of the Alternaria alternata species group including apple and Asian pear pathotypes.</title>
        <authorList>
            <person name="Armitage A.D."/>
            <person name="Cockerton H.M."/>
            <person name="Sreenivasaprasad S."/>
            <person name="Woodhall J.W."/>
            <person name="Lane C.R."/>
            <person name="Harrison R.J."/>
            <person name="Clarkson J.P."/>
        </authorList>
    </citation>
    <scope>NUCLEOTIDE SEQUENCE [LARGE SCALE GENOMIC DNA]</scope>
    <source>
        <strain evidence="2">RGR 97.0016</strain>
    </source>
</reference>
<comment type="caution">
    <text evidence="1">The sequence shown here is derived from an EMBL/GenBank/DDBJ whole genome shotgun (WGS) entry which is preliminary data.</text>
</comment>
<evidence type="ECO:0000313" key="2">
    <source>
        <dbReference type="Proteomes" id="UP000293823"/>
    </source>
</evidence>
<organism evidence="1 2">
    <name type="scientific">Alternaria arborescens</name>
    <dbReference type="NCBI Taxonomy" id="156630"/>
    <lineage>
        <taxon>Eukaryota</taxon>
        <taxon>Fungi</taxon>
        <taxon>Dikarya</taxon>
        <taxon>Ascomycota</taxon>
        <taxon>Pezizomycotina</taxon>
        <taxon>Dothideomycetes</taxon>
        <taxon>Pleosporomycetidae</taxon>
        <taxon>Pleosporales</taxon>
        <taxon>Pleosporineae</taxon>
        <taxon>Pleosporaceae</taxon>
        <taxon>Alternaria</taxon>
        <taxon>Alternaria sect. Alternaria</taxon>
    </lineage>
</organism>
<dbReference type="AlphaFoldDB" id="A0A4Q4SJR2"/>